<dbReference type="InterPro" id="IPR027417">
    <property type="entry name" value="P-loop_NTPase"/>
</dbReference>
<keyword evidence="4" id="KW-1185">Reference proteome</keyword>
<feature type="region of interest" description="Disordered" evidence="1">
    <location>
        <begin position="475"/>
        <end position="535"/>
    </location>
</feature>
<protein>
    <recommendedName>
        <fullName evidence="2">G domain-containing protein</fullName>
    </recommendedName>
</protein>
<dbReference type="OrthoDB" id="8954335at2759"/>
<feature type="domain" description="G" evidence="2">
    <location>
        <begin position="33"/>
        <end position="113"/>
    </location>
</feature>
<dbReference type="AlphaFoldDB" id="A0A409YGH4"/>
<dbReference type="InterPro" id="IPR006073">
    <property type="entry name" value="GTP-bd"/>
</dbReference>
<evidence type="ECO:0000313" key="3">
    <source>
        <dbReference type="EMBL" id="PPR02098.1"/>
    </source>
</evidence>
<organism evidence="3 4">
    <name type="scientific">Panaeolus cyanescens</name>
    <dbReference type="NCBI Taxonomy" id="181874"/>
    <lineage>
        <taxon>Eukaryota</taxon>
        <taxon>Fungi</taxon>
        <taxon>Dikarya</taxon>
        <taxon>Basidiomycota</taxon>
        <taxon>Agaricomycotina</taxon>
        <taxon>Agaricomycetes</taxon>
        <taxon>Agaricomycetidae</taxon>
        <taxon>Agaricales</taxon>
        <taxon>Agaricineae</taxon>
        <taxon>Galeropsidaceae</taxon>
        <taxon>Panaeolus</taxon>
    </lineage>
</organism>
<dbReference type="InParanoid" id="A0A409YGH4"/>
<feature type="compositionally biased region" description="Polar residues" evidence="1">
    <location>
        <begin position="486"/>
        <end position="502"/>
    </location>
</feature>
<reference evidence="3 4" key="1">
    <citation type="journal article" date="2018" name="Evol. Lett.">
        <title>Horizontal gene cluster transfer increased hallucinogenic mushroom diversity.</title>
        <authorList>
            <person name="Reynolds H.T."/>
            <person name="Vijayakumar V."/>
            <person name="Gluck-Thaler E."/>
            <person name="Korotkin H.B."/>
            <person name="Matheny P.B."/>
            <person name="Slot J.C."/>
        </authorList>
    </citation>
    <scope>NUCLEOTIDE SEQUENCE [LARGE SCALE GENOMIC DNA]</scope>
    <source>
        <strain evidence="3 4">2629</strain>
    </source>
</reference>
<proteinExistence type="predicted"/>
<dbReference type="GO" id="GO:0005525">
    <property type="term" value="F:GTP binding"/>
    <property type="evidence" value="ECO:0007669"/>
    <property type="project" value="InterPro"/>
</dbReference>
<dbReference type="Pfam" id="PF01926">
    <property type="entry name" value="MMR_HSR1"/>
    <property type="match status" value="1"/>
</dbReference>
<dbReference type="SUPFAM" id="SSF52540">
    <property type="entry name" value="P-loop containing nucleoside triphosphate hydrolases"/>
    <property type="match status" value="1"/>
</dbReference>
<evidence type="ECO:0000313" key="4">
    <source>
        <dbReference type="Proteomes" id="UP000284842"/>
    </source>
</evidence>
<sequence>MSEETRRKLLTTGTVAVKPRSDWRDEKYDPFTILLAGPTGAGKSSFIEALGNDKSLGISKDQLEGFTQTVTAYHVKNMVCKEQYRSLSVCLLDSPGFSDTKMSEMEIIEQVRMWMEDQSFSLDIILYFCPINATRIPGTQRRTIDMLKSLVRATGGHWQPEGTFTIVTTMWDQVCSERVQKRAEDNLAYIRENLFKDMIEGGSGLTTFTNTRESAVAILDTCDKHSNKSDYVAASADHLGKSWLRVTPYGRKLYSDLLRRIEEVWVWKGTLKFDLAQTDSARDPELNALLTSQLEETIRILDKFAFQLAEFGVPPVKMPALQEDVEAYVTEKYKQRKLYATVCRPLEDYWELKLLCEDKLRKPFIAHYRADVERRLSQATQQLPNLAKKLADFGPPPYGVSGPRADLAAYVDSKPWLRVESFQDTDSESESVIAPQRTSLEPDAFAKEGDPHVSAVDVTSEPDDMPHLRELLEESGSPQPYHADTGSASDNQSTNVGITPVSTMKLHAPQMAPPSEPAHQSTSFRPSGASGAQRSRLRRFLAQLLFWRKRSQTQE</sequence>
<name>A0A409YGH4_9AGAR</name>
<dbReference type="CDD" id="cd00882">
    <property type="entry name" value="Ras_like_GTPase"/>
    <property type="match status" value="1"/>
</dbReference>
<dbReference type="Gene3D" id="3.40.50.300">
    <property type="entry name" value="P-loop containing nucleotide triphosphate hydrolases"/>
    <property type="match status" value="1"/>
</dbReference>
<comment type="caution">
    <text evidence="3">The sequence shown here is derived from an EMBL/GenBank/DDBJ whole genome shotgun (WGS) entry which is preliminary data.</text>
</comment>
<evidence type="ECO:0000259" key="2">
    <source>
        <dbReference type="Pfam" id="PF01926"/>
    </source>
</evidence>
<feature type="compositionally biased region" description="Polar residues" evidence="1">
    <location>
        <begin position="518"/>
        <end position="533"/>
    </location>
</feature>
<dbReference type="EMBL" id="NHTK01001190">
    <property type="protein sequence ID" value="PPR02098.1"/>
    <property type="molecule type" value="Genomic_DNA"/>
</dbReference>
<dbReference type="Proteomes" id="UP000284842">
    <property type="component" value="Unassembled WGS sequence"/>
</dbReference>
<feature type="region of interest" description="Disordered" evidence="1">
    <location>
        <begin position="422"/>
        <end position="462"/>
    </location>
</feature>
<gene>
    <name evidence="3" type="ORF">CVT24_011232</name>
</gene>
<evidence type="ECO:0000256" key="1">
    <source>
        <dbReference type="SAM" id="MobiDB-lite"/>
    </source>
</evidence>
<accession>A0A409YGH4</accession>